<comment type="caution">
    <text evidence="1">The sequence shown here is derived from an EMBL/GenBank/DDBJ whole genome shotgun (WGS) entry which is preliminary data.</text>
</comment>
<protein>
    <submittedName>
        <fullName evidence="1">Uncharacterized protein</fullName>
    </submittedName>
</protein>
<name>A0A0F9KNP6_9ZZZZ</name>
<organism evidence="1">
    <name type="scientific">marine sediment metagenome</name>
    <dbReference type="NCBI Taxonomy" id="412755"/>
    <lineage>
        <taxon>unclassified sequences</taxon>
        <taxon>metagenomes</taxon>
        <taxon>ecological metagenomes</taxon>
    </lineage>
</organism>
<reference evidence="1" key="1">
    <citation type="journal article" date="2015" name="Nature">
        <title>Complex archaea that bridge the gap between prokaryotes and eukaryotes.</title>
        <authorList>
            <person name="Spang A."/>
            <person name="Saw J.H."/>
            <person name="Jorgensen S.L."/>
            <person name="Zaremba-Niedzwiedzka K."/>
            <person name="Martijn J."/>
            <person name="Lind A.E."/>
            <person name="van Eijk R."/>
            <person name="Schleper C."/>
            <person name="Guy L."/>
            <person name="Ettema T.J."/>
        </authorList>
    </citation>
    <scope>NUCLEOTIDE SEQUENCE</scope>
</reference>
<sequence length="283" mass="29190">MAITADNTVIPASKHLDNEGMKVDYEVAASTVIYRNSFVGLNATGYLTSYVAPAVYTGATATGTKFVGIALEAIASQTSDGDARCRVLIDGYFEYTLSSTDRVDIGTPVFASDNATLVMVGTSGNHVGYIVGFPGSNLALVKLVGPTAQWAGHLLTVVSPEIDWTVAGEKVLLVHETQNPNGLVCVACASLTTEEHLTTSAGGVVTMQHTADTTMGITFTSADAVVINDVIIGVGGLWNPAVATGAAVVPAPAGKQINLDVTTVNTDASVAGKGKFFAQFMAL</sequence>
<dbReference type="AlphaFoldDB" id="A0A0F9KNP6"/>
<proteinExistence type="predicted"/>
<gene>
    <name evidence="1" type="ORF">LCGC14_1380520</name>
</gene>
<dbReference type="EMBL" id="LAZR01008815">
    <property type="protein sequence ID" value="KKM76396.1"/>
    <property type="molecule type" value="Genomic_DNA"/>
</dbReference>
<evidence type="ECO:0000313" key="1">
    <source>
        <dbReference type="EMBL" id="KKM76396.1"/>
    </source>
</evidence>
<accession>A0A0F9KNP6</accession>